<comment type="caution">
    <text evidence="2">The sequence shown here is derived from an EMBL/GenBank/DDBJ whole genome shotgun (WGS) entry which is preliminary data.</text>
</comment>
<dbReference type="InterPro" id="IPR007569">
    <property type="entry name" value="DUF559"/>
</dbReference>
<dbReference type="Pfam" id="PF04480">
    <property type="entry name" value="DUF559"/>
    <property type="match status" value="1"/>
</dbReference>
<dbReference type="OrthoDB" id="3173471at2"/>
<dbReference type="AlphaFoldDB" id="A0A087AWQ3"/>
<dbReference type="Proteomes" id="UP000029067">
    <property type="component" value="Unassembled WGS sequence"/>
</dbReference>
<dbReference type="RefSeq" id="WP_051920862.1">
    <property type="nucleotide sequence ID" value="NZ_JGYV01000009.1"/>
</dbReference>
<protein>
    <recommendedName>
        <fullName evidence="1">DUF559 domain-containing protein</fullName>
    </recommendedName>
</protein>
<sequence length="338" mass="37828">MKDEMLGMEMLLLTKAGQRSIEAAQRCLDAEARCHRRVACVFALGAALRLLGVSYEPRLEDGGSGAVGSRLGAELLQVVIGPGECKPKDHCSRQRQRKRFGADRAAYFVCNVPVETVEVAPGVTCTSVPFTWFMMARWLSLEELVVLGDAMMQRKTLHERVTLESFEDMLSRVERHVRERGGGCRAPHGIGRCRMALRLMAEGTDSPMETRLRLTLERYGLPRPVVNLPLELEDGSHVFLDLAFEDARVSAEYDGRHHAEQWEQDSVRRLGIESAGWAYVQVVNESMASESGRKTVAELVARLIAERTGVNWLLPKPLTLEQVARRKRRAGKYAKRGA</sequence>
<dbReference type="EMBL" id="JGYV01000009">
    <property type="protein sequence ID" value="KFI63203.1"/>
    <property type="molecule type" value="Genomic_DNA"/>
</dbReference>
<evidence type="ECO:0000313" key="2">
    <source>
        <dbReference type="EMBL" id="KFI63203.1"/>
    </source>
</evidence>
<reference evidence="2 3" key="1">
    <citation type="submission" date="2014-03" db="EMBL/GenBank/DDBJ databases">
        <title>Genomics of Bifidobacteria.</title>
        <authorList>
            <person name="Ventura M."/>
            <person name="Milani C."/>
            <person name="Lugli G.A."/>
        </authorList>
    </citation>
    <scope>NUCLEOTIDE SEQUENCE [LARGE SCALE GENOMIC DNA]</scope>
    <source>
        <strain evidence="2 3">LMG 10738</strain>
    </source>
</reference>
<organism evidence="2 3">
    <name type="scientific">Bifidobacterium cuniculi</name>
    <dbReference type="NCBI Taxonomy" id="1688"/>
    <lineage>
        <taxon>Bacteria</taxon>
        <taxon>Bacillati</taxon>
        <taxon>Actinomycetota</taxon>
        <taxon>Actinomycetes</taxon>
        <taxon>Bifidobacteriales</taxon>
        <taxon>Bifidobacteriaceae</taxon>
        <taxon>Bifidobacterium</taxon>
    </lineage>
</organism>
<feature type="domain" description="DUF559" evidence="1">
    <location>
        <begin position="239"/>
        <end position="293"/>
    </location>
</feature>
<proteinExistence type="predicted"/>
<evidence type="ECO:0000259" key="1">
    <source>
        <dbReference type="Pfam" id="PF04480"/>
    </source>
</evidence>
<name>A0A087AWQ3_9BIFI</name>
<dbReference type="eggNOG" id="COG2852">
    <property type="taxonomic scope" value="Bacteria"/>
</dbReference>
<accession>A0A087AWQ3</accession>
<dbReference type="STRING" id="1688.BCUN_1129"/>
<gene>
    <name evidence="2" type="ORF">BCUN_1129</name>
</gene>
<keyword evidence="3" id="KW-1185">Reference proteome</keyword>
<evidence type="ECO:0000313" key="3">
    <source>
        <dbReference type="Proteomes" id="UP000029067"/>
    </source>
</evidence>